<proteinExistence type="predicted"/>
<dbReference type="Pfam" id="PF02204">
    <property type="entry name" value="VPS9"/>
    <property type="match status" value="1"/>
</dbReference>
<protein>
    <submittedName>
        <fullName evidence="3">(California timema) hypothetical protein</fullName>
    </submittedName>
</protein>
<evidence type="ECO:0000259" key="1">
    <source>
        <dbReference type="PROSITE" id="PS50200"/>
    </source>
</evidence>
<dbReference type="InterPro" id="IPR000159">
    <property type="entry name" value="RA_dom"/>
</dbReference>
<dbReference type="PANTHER" id="PTHR23101">
    <property type="entry name" value="RAB GDP/GTP EXCHANGE FACTOR"/>
    <property type="match status" value="1"/>
</dbReference>
<dbReference type="SUPFAM" id="SSF109993">
    <property type="entry name" value="VPS9 domain"/>
    <property type="match status" value="1"/>
</dbReference>
<dbReference type="InterPro" id="IPR003123">
    <property type="entry name" value="VPS9"/>
</dbReference>
<organism evidence="3">
    <name type="scientific">Timema californicum</name>
    <name type="common">California timema</name>
    <name type="synonym">Walking stick</name>
    <dbReference type="NCBI Taxonomy" id="61474"/>
    <lineage>
        <taxon>Eukaryota</taxon>
        <taxon>Metazoa</taxon>
        <taxon>Ecdysozoa</taxon>
        <taxon>Arthropoda</taxon>
        <taxon>Hexapoda</taxon>
        <taxon>Insecta</taxon>
        <taxon>Pterygota</taxon>
        <taxon>Neoptera</taxon>
        <taxon>Polyneoptera</taxon>
        <taxon>Phasmatodea</taxon>
        <taxon>Timematodea</taxon>
        <taxon>Timematoidea</taxon>
        <taxon>Timematidae</taxon>
        <taxon>Timema</taxon>
    </lineage>
</organism>
<feature type="domain" description="VPS9" evidence="2">
    <location>
        <begin position="247"/>
        <end position="391"/>
    </location>
</feature>
<dbReference type="GO" id="GO:0030139">
    <property type="term" value="C:endocytic vesicle"/>
    <property type="evidence" value="ECO:0007669"/>
    <property type="project" value="TreeGrafter"/>
</dbReference>
<dbReference type="PROSITE" id="PS51205">
    <property type="entry name" value="VPS9"/>
    <property type="match status" value="1"/>
</dbReference>
<accession>A0A7R9JCV1</accession>
<gene>
    <name evidence="3" type="ORF">TCMB3V08_LOCUS9339</name>
</gene>
<evidence type="ECO:0000313" key="3">
    <source>
        <dbReference type="EMBL" id="CAD7576776.1"/>
    </source>
</evidence>
<dbReference type="GO" id="GO:0016192">
    <property type="term" value="P:vesicle-mediated transport"/>
    <property type="evidence" value="ECO:0007669"/>
    <property type="project" value="InterPro"/>
</dbReference>
<dbReference type="GO" id="GO:0005829">
    <property type="term" value="C:cytosol"/>
    <property type="evidence" value="ECO:0007669"/>
    <property type="project" value="TreeGrafter"/>
</dbReference>
<name>A0A7R9JCV1_TIMCA</name>
<dbReference type="Gene3D" id="1.20.1050.80">
    <property type="entry name" value="VPS9 domain"/>
    <property type="match status" value="1"/>
</dbReference>
<dbReference type="Pfam" id="PF00788">
    <property type="entry name" value="RA"/>
    <property type="match status" value="1"/>
</dbReference>
<dbReference type="InterPro" id="IPR045046">
    <property type="entry name" value="Vps9-like"/>
</dbReference>
<dbReference type="AlphaFoldDB" id="A0A7R9JCV1"/>
<dbReference type="Gene3D" id="3.10.20.90">
    <property type="entry name" value="Phosphatidylinositol 3-kinase Catalytic Subunit, Chain A, domain 1"/>
    <property type="match status" value="1"/>
</dbReference>
<reference evidence="3" key="1">
    <citation type="submission" date="2020-11" db="EMBL/GenBank/DDBJ databases">
        <authorList>
            <person name="Tran Van P."/>
        </authorList>
    </citation>
    <scope>NUCLEOTIDE SEQUENCE</scope>
</reference>
<dbReference type="Pfam" id="PF23268">
    <property type="entry name" value="RIN1"/>
    <property type="match status" value="1"/>
</dbReference>
<feature type="domain" description="Ras-associating" evidence="1">
    <location>
        <begin position="412"/>
        <end position="502"/>
    </location>
</feature>
<dbReference type="GO" id="GO:0005085">
    <property type="term" value="F:guanyl-nucleotide exchange factor activity"/>
    <property type="evidence" value="ECO:0007669"/>
    <property type="project" value="InterPro"/>
</dbReference>
<dbReference type="SMART" id="SM00314">
    <property type="entry name" value="RA"/>
    <property type="match status" value="1"/>
</dbReference>
<dbReference type="CDD" id="cd01776">
    <property type="entry name" value="RA_Rin"/>
    <property type="match status" value="1"/>
</dbReference>
<dbReference type="EMBL" id="OE184670">
    <property type="protein sequence ID" value="CAD7576776.1"/>
    <property type="molecule type" value="Genomic_DNA"/>
</dbReference>
<dbReference type="GO" id="GO:0007165">
    <property type="term" value="P:signal transduction"/>
    <property type="evidence" value="ECO:0007669"/>
    <property type="project" value="InterPro"/>
</dbReference>
<dbReference type="InterPro" id="IPR037191">
    <property type="entry name" value="VPS9_dom_sf"/>
</dbReference>
<dbReference type="PROSITE" id="PS50200">
    <property type="entry name" value="RA"/>
    <property type="match status" value="1"/>
</dbReference>
<dbReference type="SUPFAM" id="SSF54236">
    <property type="entry name" value="Ubiquitin-like"/>
    <property type="match status" value="1"/>
</dbReference>
<sequence>MSWWRPVTRVLGAVLRRVARYVSKALRRLARFVATGCFPCCCVQLLTNDVVHPLRWSSGLRRQFSRWTKLPMTVGDWGLKSRSGVLRVGCLKIGYVGGLKTGYIDGSAVQKTGHIDRSAVQKPVISTGRRSKNRLYREVGCLKAAYMDMLAVSGLKSGNIDGHEELPGEARGARVREREGQGEFMKNYLVKHGEREFEKEVEKERVKLKANEFLNLDAILEGVMHKLVVRPLREHLYQLFVDEYTRSGAIQLLADNMRYARTKPAHELGIRPEILAPSGAALETICYYLTRLQEVDSPLEKLENLLTCISAIFNSVKSCNQGRGIALGADDFLPLFVWVLVQSGMMAAEIEAEYMWGLLHPSLLSGEGGYYLTTLSSAVHVLKNFRACSEEQSRAHGAGMGVDVRVGLLADFRSVLKIVVPDEVHGSIITKTLPVRPNMTTRDVCKIIAHKVRITNPQDYGLFKLVDGEETLLNDGECPQDIKGIVSQVGKHCMFAYKRIDAKIAWPTTSSSS</sequence>
<dbReference type="GO" id="GO:0031267">
    <property type="term" value="F:small GTPase binding"/>
    <property type="evidence" value="ECO:0007669"/>
    <property type="project" value="TreeGrafter"/>
</dbReference>
<dbReference type="InterPro" id="IPR029071">
    <property type="entry name" value="Ubiquitin-like_domsf"/>
</dbReference>
<dbReference type="SMART" id="SM00167">
    <property type="entry name" value="VPS9"/>
    <property type="match status" value="1"/>
</dbReference>
<evidence type="ECO:0000259" key="2">
    <source>
        <dbReference type="PROSITE" id="PS51205"/>
    </source>
</evidence>
<dbReference type="PANTHER" id="PTHR23101:SF104">
    <property type="entry name" value="PROTEIN SPRINT"/>
    <property type="match status" value="1"/>
</dbReference>